<gene>
    <name evidence="2" type="ORF">ACFQ00_13440</name>
</gene>
<dbReference type="InterPro" id="IPR052897">
    <property type="entry name" value="Sec-Metab_Biosynth_Hydrolase"/>
</dbReference>
<protein>
    <submittedName>
        <fullName evidence="2">Alpha/beta fold hydrolase</fullName>
    </submittedName>
</protein>
<evidence type="ECO:0000259" key="1">
    <source>
        <dbReference type="Pfam" id="PF12697"/>
    </source>
</evidence>
<dbReference type="EMBL" id="JBHTIK010000008">
    <property type="protein sequence ID" value="MFD0849334.1"/>
    <property type="molecule type" value="Genomic_DNA"/>
</dbReference>
<dbReference type="SUPFAM" id="SSF53474">
    <property type="entry name" value="alpha/beta-Hydrolases"/>
    <property type="match status" value="1"/>
</dbReference>
<dbReference type="GO" id="GO:0016787">
    <property type="term" value="F:hydrolase activity"/>
    <property type="evidence" value="ECO:0007669"/>
    <property type="project" value="UniProtKB-KW"/>
</dbReference>
<dbReference type="Gene3D" id="3.40.50.1820">
    <property type="entry name" value="alpha/beta hydrolase"/>
    <property type="match status" value="1"/>
</dbReference>
<reference evidence="3" key="1">
    <citation type="journal article" date="2019" name="Int. J. Syst. Evol. Microbiol.">
        <title>The Global Catalogue of Microorganisms (GCM) 10K type strain sequencing project: providing services to taxonomists for standard genome sequencing and annotation.</title>
        <authorList>
            <consortium name="The Broad Institute Genomics Platform"/>
            <consortium name="The Broad Institute Genome Sequencing Center for Infectious Disease"/>
            <person name="Wu L."/>
            <person name="Ma J."/>
        </authorList>
    </citation>
    <scope>NUCLEOTIDE SEQUENCE [LARGE SCALE GENOMIC DNA]</scope>
    <source>
        <strain evidence="3">CCUG 52537</strain>
    </source>
</reference>
<dbReference type="InterPro" id="IPR000073">
    <property type="entry name" value="AB_hydrolase_1"/>
</dbReference>
<keyword evidence="3" id="KW-1185">Reference proteome</keyword>
<evidence type="ECO:0000313" key="2">
    <source>
        <dbReference type="EMBL" id="MFD0849334.1"/>
    </source>
</evidence>
<dbReference type="InterPro" id="IPR029058">
    <property type="entry name" value="AB_hydrolase_fold"/>
</dbReference>
<dbReference type="Pfam" id="PF12697">
    <property type="entry name" value="Abhydrolase_6"/>
    <property type="match status" value="1"/>
</dbReference>
<dbReference type="RefSeq" id="WP_381491724.1">
    <property type="nucleotide sequence ID" value="NZ_JBHTIK010000008.1"/>
</dbReference>
<proteinExistence type="predicted"/>
<dbReference type="PANTHER" id="PTHR37017:SF10">
    <property type="entry name" value="AB HYDROLASE-1 DOMAIN-CONTAINING PROTEIN"/>
    <property type="match status" value="1"/>
</dbReference>
<organism evidence="2 3">
    <name type="scientific">Sphingosinicella xenopeptidilytica</name>
    <dbReference type="NCBI Taxonomy" id="364098"/>
    <lineage>
        <taxon>Bacteria</taxon>
        <taxon>Pseudomonadati</taxon>
        <taxon>Pseudomonadota</taxon>
        <taxon>Alphaproteobacteria</taxon>
        <taxon>Sphingomonadales</taxon>
        <taxon>Sphingosinicellaceae</taxon>
        <taxon>Sphingosinicella</taxon>
    </lineage>
</organism>
<comment type="caution">
    <text evidence="2">The sequence shown here is derived from an EMBL/GenBank/DDBJ whole genome shotgun (WGS) entry which is preliminary data.</text>
</comment>
<keyword evidence="2" id="KW-0378">Hydrolase</keyword>
<sequence length="233" mass="25660">MTLPSIILIHGAWLGGWCWRPLQAELMRFGFEPHAPTLTALAERRHLGTANIGLAEHVADILETLPFLDNENIALIGHSYGAVVAAEVAAARPDLVSHLVVLDGFMLQRGQSLFGKHRELRDVFGSLITGEAPEYIQPPDSTFLGLPETADTRKIVERLRPMPLKGFADIAQYDAPVHCGRDYVRFTEFPFFETTAAEAAAEGWRVSEIEAGHMAITTHAEAVAARLNEILTR</sequence>
<evidence type="ECO:0000313" key="3">
    <source>
        <dbReference type="Proteomes" id="UP001597124"/>
    </source>
</evidence>
<dbReference type="Proteomes" id="UP001597124">
    <property type="component" value="Unassembled WGS sequence"/>
</dbReference>
<accession>A0ABW3C6W6</accession>
<name>A0ABW3C6W6_SPHXN</name>
<dbReference type="PANTHER" id="PTHR37017">
    <property type="entry name" value="AB HYDROLASE-1 DOMAIN-CONTAINING PROTEIN-RELATED"/>
    <property type="match status" value="1"/>
</dbReference>
<feature type="domain" description="AB hydrolase-1" evidence="1">
    <location>
        <begin position="6"/>
        <end position="225"/>
    </location>
</feature>